<keyword evidence="3" id="KW-1185">Reference proteome</keyword>
<name>A0ABS2KC61_9GAMM</name>
<dbReference type="SUPFAM" id="SSF50998">
    <property type="entry name" value="Quinoprotein alcohol dehydrogenase-like"/>
    <property type="match status" value="1"/>
</dbReference>
<dbReference type="PROSITE" id="PS51257">
    <property type="entry name" value="PROKAR_LIPOPROTEIN"/>
    <property type="match status" value="1"/>
</dbReference>
<feature type="signal peptide" evidence="1">
    <location>
        <begin position="1"/>
        <end position="21"/>
    </location>
</feature>
<dbReference type="InterPro" id="IPR011047">
    <property type="entry name" value="Quinoprotein_ADH-like_sf"/>
</dbReference>
<protein>
    <submittedName>
        <fullName evidence="2">PQQ-binding-like beta-propeller repeat protein</fullName>
    </submittedName>
</protein>
<keyword evidence="1" id="KW-0732">Signal</keyword>
<dbReference type="InterPro" id="IPR015943">
    <property type="entry name" value="WD40/YVTN_repeat-like_dom_sf"/>
</dbReference>
<sequence length="150" mass="16050">MNVRGVSWAMGLLWLPLVAQACDLAPVVIAAGTAKVGDVVVNFGEADDSVHPSAWQGPLRISKSGAPACSVDSEVSIAEQPVMYGNGVLYVSTYSGSDDRVYALDTQTCGILWRSNGFSAKPVFKRDRLVMDGKVMLIDPACRPLDSHHE</sequence>
<proteinExistence type="predicted"/>
<organism evidence="2 3">
    <name type="scientific">Dyella mobilis</name>
    <dbReference type="NCBI Taxonomy" id="1849582"/>
    <lineage>
        <taxon>Bacteria</taxon>
        <taxon>Pseudomonadati</taxon>
        <taxon>Pseudomonadota</taxon>
        <taxon>Gammaproteobacteria</taxon>
        <taxon>Lysobacterales</taxon>
        <taxon>Rhodanobacteraceae</taxon>
        <taxon>Dyella</taxon>
    </lineage>
</organism>
<dbReference type="Gene3D" id="2.130.10.10">
    <property type="entry name" value="YVTN repeat-like/Quinoprotein amine dehydrogenase"/>
    <property type="match status" value="1"/>
</dbReference>
<accession>A0ABS2KC61</accession>
<dbReference type="Proteomes" id="UP001430193">
    <property type="component" value="Unassembled WGS sequence"/>
</dbReference>
<feature type="chain" id="PRO_5046463819" evidence="1">
    <location>
        <begin position="22"/>
        <end position="150"/>
    </location>
</feature>
<gene>
    <name evidence="2" type="ORF">ISS99_00345</name>
</gene>
<evidence type="ECO:0000313" key="2">
    <source>
        <dbReference type="EMBL" id="MBM7127958.1"/>
    </source>
</evidence>
<evidence type="ECO:0000256" key="1">
    <source>
        <dbReference type="SAM" id="SignalP"/>
    </source>
</evidence>
<comment type="caution">
    <text evidence="2">The sequence shown here is derived from an EMBL/GenBank/DDBJ whole genome shotgun (WGS) entry which is preliminary data.</text>
</comment>
<reference evidence="2" key="1">
    <citation type="submission" date="2020-10" db="EMBL/GenBank/DDBJ databases">
        <title>Phylogeny of dyella-like bacteria.</title>
        <authorList>
            <person name="Fu J."/>
        </authorList>
    </citation>
    <scope>NUCLEOTIDE SEQUENCE</scope>
    <source>
        <strain evidence="2">DHON07</strain>
    </source>
</reference>
<dbReference type="EMBL" id="JADIKF010000027">
    <property type="protein sequence ID" value="MBM7127958.1"/>
    <property type="molecule type" value="Genomic_DNA"/>
</dbReference>
<evidence type="ECO:0000313" key="3">
    <source>
        <dbReference type="Proteomes" id="UP001430193"/>
    </source>
</evidence>